<reference evidence="3" key="1">
    <citation type="journal article" date="2018" name="Nat. Microbiol.">
        <title>Leveraging single-cell genomics to expand the fungal tree of life.</title>
        <authorList>
            <person name="Ahrendt S.R."/>
            <person name="Quandt C.A."/>
            <person name="Ciobanu D."/>
            <person name="Clum A."/>
            <person name="Salamov A."/>
            <person name="Andreopoulos B."/>
            <person name="Cheng J.F."/>
            <person name="Woyke T."/>
            <person name="Pelin A."/>
            <person name="Henrissat B."/>
            <person name="Reynolds N.K."/>
            <person name="Benny G.L."/>
            <person name="Smith M.E."/>
            <person name="James T.Y."/>
            <person name="Grigoriev I.V."/>
        </authorList>
    </citation>
    <scope>NUCLEOTIDE SEQUENCE [LARGE SCALE GENOMIC DNA]</scope>
</reference>
<feature type="region of interest" description="Disordered" evidence="1">
    <location>
        <begin position="161"/>
        <end position="202"/>
    </location>
</feature>
<dbReference type="AlphaFoldDB" id="A0A4P9WRZ4"/>
<evidence type="ECO:0000313" key="3">
    <source>
        <dbReference type="Proteomes" id="UP000269721"/>
    </source>
</evidence>
<proteinExistence type="predicted"/>
<evidence type="ECO:0000256" key="1">
    <source>
        <dbReference type="SAM" id="MobiDB-lite"/>
    </source>
</evidence>
<feature type="compositionally biased region" description="Polar residues" evidence="1">
    <location>
        <begin position="168"/>
        <end position="178"/>
    </location>
</feature>
<sequence length="440" mass="49374">MELLLFEYESEYFHENGNAFADKPWDWKLLSKNPYITVDITYAKPDKPRDYYWFSQNPNITVDIVKANPEKPWNYDSLSQHPNTTMDLVEMNPQFPWLYFFLSENSNITMEMRFTNQQAQHEIVELEQEILASRHALKVTDRDSAEIRFLDSRRLFQVWSPPGGGSAPANSSLPSCNGRTGGAGSAPLDGSPAMVSSNHTNSAPERSEFFTVKTEDDISALPTNYIATAFITLKEGTGFIFPKYFMPNKTPPASLATEATLGVNPKLMDQDQQRPKAIKYYSKRPHLLVGSPPCLYAGQVISETKPASSTTPYLQIQSESNLDVAKWGLWESIGLHSKDIDIYPPFLKSDREDISSSLLFKWTISKTSAMSQSVLVTVDGSQTFVIGRLSKAQCLRPSEYDCDSPVGVTPPYIVLTNAPRTQINRGKVRTIVFASFDTVT</sequence>
<dbReference type="Proteomes" id="UP000269721">
    <property type="component" value="Unassembled WGS sequence"/>
</dbReference>
<accession>A0A4P9WRZ4</accession>
<organism evidence="2 3">
    <name type="scientific">Blyttiomyces helicus</name>
    <dbReference type="NCBI Taxonomy" id="388810"/>
    <lineage>
        <taxon>Eukaryota</taxon>
        <taxon>Fungi</taxon>
        <taxon>Fungi incertae sedis</taxon>
        <taxon>Chytridiomycota</taxon>
        <taxon>Chytridiomycota incertae sedis</taxon>
        <taxon>Chytridiomycetes</taxon>
        <taxon>Chytridiomycetes incertae sedis</taxon>
        <taxon>Blyttiomyces</taxon>
    </lineage>
</organism>
<protein>
    <submittedName>
        <fullName evidence="2">Uncharacterized protein</fullName>
    </submittedName>
</protein>
<dbReference type="EMBL" id="KZ993837">
    <property type="protein sequence ID" value="RKO94698.1"/>
    <property type="molecule type" value="Genomic_DNA"/>
</dbReference>
<gene>
    <name evidence="2" type="ORF">BDK51DRAFT_49221</name>
</gene>
<evidence type="ECO:0000313" key="2">
    <source>
        <dbReference type="EMBL" id="RKO94698.1"/>
    </source>
</evidence>
<keyword evidence="3" id="KW-1185">Reference proteome</keyword>
<name>A0A4P9WRZ4_9FUNG</name>